<dbReference type="Proteomes" id="UP000078486">
    <property type="component" value="Unassembled WGS sequence"/>
</dbReference>
<organism evidence="2 3">
    <name type="scientific">Termitidicoccus mucosus</name>
    <dbReference type="NCBI Taxonomy" id="1184151"/>
    <lineage>
        <taxon>Bacteria</taxon>
        <taxon>Pseudomonadati</taxon>
        <taxon>Verrucomicrobiota</taxon>
        <taxon>Opitutia</taxon>
        <taxon>Opitutales</taxon>
        <taxon>Opitutaceae</taxon>
        <taxon>Termitidicoccus</taxon>
    </lineage>
</organism>
<keyword evidence="2" id="KW-0808">Transferase</keyword>
<name>A0A178IMN3_9BACT</name>
<dbReference type="STRING" id="1184151.AW736_04620"/>
<evidence type="ECO:0000313" key="3">
    <source>
        <dbReference type="Proteomes" id="UP000078486"/>
    </source>
</evidence>
<feature type="domain" description="Glycosyl transferase family 1" evidence="1">
    <location>
        <begin position="223"/>
        <end position="383"/>
    </location>
</feature>
<protein>
    <submittedName>
        <fullName evidence="2">Colanic acid biosynthesis glycosyltransferase WcaL</fullName>
    </submittedName>
</protein>
<dbReference type="InterPro" id="IPR050194">
    <property type="entry name" value="Glycosyltransferase_grp1"/>
</dbReference>
<dbReference type="PANTHER" id="PTHR45947">
    <property type="entry name" value="SULFOQUINOVOSYL TRANSFERASE SQD2"/>
    <property type="match status" value="1"/>
</dbReference>
<dbReference type="OrthoDB" id="73743at2"/>
<reference evidence="2 3" key="1">
    <citation type="submission" date="2016-01" db="EMBL/GenBank/DDBJ databases">
        <title>High potential of lignocellulose degradation of a new Verrucomicrobia species.</title>
        <authorList>
            <person name="Wang Y."/>
            <person name="Shi Y."/>
            <person name="Qiu Z."/>
            <person name="Liu S."/>
            <person name="Yang H."/>
        </authorList>
    </citation>
    <scope>NUCLEOTIDE SEQUENCE [LARGE SCALE GENOMIC DNA]</scope>
    <source>
        <strain evidence="2 3">TSB47</strain>
    </source>
</reference>
<keyword evidence="3" id="KW-1185">Reference proteome</keyword>
<dbReference type="SUPFAM" id="SSF53756">
    <property type="entry name" value="UDP-Glycosyltransferase/glycogen phosphorylase"/>
    <property type="match status" value="1"/>
</dbReference>
<dbReference type="PANTHER" id="PTHR45947:SF14">
    <property type="entry name" value="SLL1723 PROTEIN"/>
    <property type="match status" value="1"/>
</dbReference>
<dbReference type="AlphaFoldDB" id="A0A178IMN3"/>
<dbReference type="Gene3D" id="3.40.50.2000">
    <property type="entry name" value="Glycogen Phosphorylase B"/>
    <property type="match status" value="2"/>
</dbReference>
<evidence type="ECO:0000259" key="1">
    <source>
        <dbReference type="Pfam" id="PF00534"/>
    </source>
</evidence>
<gene>
    <name evidence="2" type="ORF">AW736_04620</name>
</gene>
<dbReference type="GO" id="GO:0016757">
    <property type="term" value="F:glycosyltransferase activity"/>
    <property type="evidence" value="ECO:0007669"/>
    <property type="project" value="TreeGrafter"/>
</dbReference>
<sequence>MVIRVLASRQNIAYLFTTFPKATETFLQREIIAMQRMGAQLEIHSLWGGGGKFGGMPVHAFNKWLLVKLFWIIPWVALTRWDVFGVLLKGLLTRGAPSWLNFWENMLGAGFAGVFYRSFRRRPPALLHAAWGGAPATAAWCLHKMNGTPYSMAAHAYDLYEHGGDWWLDEKLAEARFIHTSTDMGRATLIKRGVRPDHVHVIRRGLDALPVMKRLRPSRLPLRIVCVARLVEKKGLREQMKIYAALRDAGVDFEARIVGDGPLRDELGRAIRRLNLAGQVSLAGHLALDEVWGQLAWADVLVHTGIVAASGDRDGLPNVIPEAMSIGAMVVSSPVAATTEAVRHGVTGLVADVARPDAWVTALRRLATDADLAESLRIEARRWVEENFDAHKNAARLSACFEAQTRS</sequence>
<dbReference type="Pfam" id="PF00534">
    <property type="entry name" value="Glycos_transf_1"/>
    <property type="match status" value="1"/>
</dbReference>
<evidence type="ECO:0000313" key="2">
    <source>
        <dbReference type="EMBL" id="OAM91163.1"/>
    </source>
</evidence>
<dbReference type="InterPro" id="IPR001296">
    <property type="entry name" value="Glyco_trans_1"/>
</dbReference>
<comment type="caution">
    <text evidence="2">The sequence shown here is derived from an EMBL/GenBank/DDBJ whole genome shotgun (WGS) entry which is preliminary data.</text>
</comment>
<proteinExistence type="predicted"/>
<dbReference type="EMBL" id="LRRQ01000039">
    <property type="protein sequence ID" value="OAM91163.1"/>
    <property type="molecule type" value="Genomic_DNA"/>
</dbReference>
<dbReference type="CDD" id="cd03801">
    <property type="entry name" value="GT4_PimA-like"/>
    <property type="match status" value="1"/>
</dbReference>
<accession>A0A178IMN3</accession>